<dbReference type="PANTHER" id="PTHR41302:SF2">
    <property type="entry name" value="PRESPORE SPECIFIC TRANSCRIPTIONAL ACTIVATOR RSFA"/>
    <property type="match status" value="1"/>
</dbReference>
<feature type="coiled-coil region" evidence="3">
    <location>
        <begin position="121"/>
        <end position="176"/>
    </location>
</feature>
<proteinExistence type="predicted"/>
<name>A0ABR5AL28_9BACL</name>
<accession>A0ABR5AL28</accession>
<dbReference type="InterPro" id="IPR037212">
    <property type="entry name" value="Med7/Med21-like"/>
</dbReference>
<dbReference type="RefSeq" id="WP_041046239.1">
    <property type="nucleotide sequence ID" value="NZ_JXAK01000006.1"/>
</dbReference>
<dbReference type="SUPFAM" id="SSF140718">
    <property type="entry name" value="Mediator hinge subcomplex-like"/>
    <property type="match status" value="1"/>
</dbReference>
<dbReference type="PROSITE" id="PS50090">
    <property type="entry name" value="MYB_LIKE"/>
    <property type="match status" value="1"/>
</dbReference>
<gene>
    <name evidence="5" type="ORF">SD70_05020</name>
</gene>
<evidence type="ECO:0000256" key="3">
    <source>
        <dbReference type="SAM" id="Coils"/>
    </source>
</evidence>
<feature type="domain" description="Myb-like" evidence="4">
    <location>
        <begin position="1"/>
        <end position="57"/>
    </location>
</feature>
<keyword evidence="6" id="KW-1185">Reference proteome</keyword>
<keyword evidence="3" id="KW-0175">Coiled coil</keyword>
<evidence type="ECO:0000313" key="6">
    <source>
        <dbReference type="Proteomes" id="UP000031967"/>
    </source>
</evidence>
<dbReference type="PANTHER" id="PTHR41302">
    <property type="entry name" value="PRESPORE-SPECIFIC TRANSCRIPTIONAL REGULATOR RSFA-RELATED"/>
    <property type="match status" value="1"/>
</dbReference>
<dbReference type="NCBIfam" id="TIGR02894">
    <property type="entry name" value="DNA_bind_RsfA"/>
    <property type="match status" value="1"/>
</dbReference>
<evidence type="ECO:0000256" key="2">
    <source>
        <dbReference type="ARBA" id="ARBA00023163"/>
    </source>
</evidence>
<protein>
    <submittedName>
        <fullName evidence="5">Precorrin-3B C17-methyltransferase</fullName>
    </submittedName>
</protein>
<keyword evidence="1" id="KW-0805">Transcription regulation</keyword>
<dbReference type="InterPro" id="IPR014243">
    <property type="entry name" value="RsfA-like"/>
</dbReference>
<reference evidence="5 6" key="1">
    <citation type="submission" date="2014-12" db="EMBL/GenBank/DDBJ databases">
        <title>Draft genome sequence of Paenibacillus kamchatkensis strain B-2647.</title>
        <authorList>
            <person name="Karlyshev A.V."/>
            <person name="Kudryashova E.B."/>
        </authorList>
    </citation>
    <scope>NUCLEOTIDE SEQUENCE [LARGE SCALE GENOMIC DNA]</scope>
    <source>
        <strain evidence="5 6">VKM B-2647</strain>
    </source>
</reference>
<evidence type="ECO:0000313" key="5">
    <source>
        <dbReference type="EMBL" id="KIL41734.1"/>
    </source>
</evidence>
<organism evidence="5 6">
    <name type="scientific">Gordoniibacillus kamchatkensis</name>
    <dbReference type="NCBI Taxonomy" id="1590651"/>
    <lineage>
        <taxon>Bacteria</taxon>
        <taxon>Bacillati</taxon>
        <taxon>Bacillota</taxon>
        <taxon>Bacilli</taxon>
        <taxon>Bacillales</taxon>
        <taxon>Paenibacillaceae</taxon>
        <taxon>Gordoniibacillus</taxon>
    </lineage>
</organism>
<keyword evidence="2" id="KW-0804">Transcription</keyword>
<comment type="caution">
    <text evidence="5">The sequence shown here is derived from an EMBL/GenBank/DDBJ whole genome shotgun (WGS) entry which is preliminary data.</text>
</comment>
<dbReference type="EMBL" id="JXAK01000006">
    <property type="protein sequence ID" value="KIL41734.1"/>
    <property type="molecule type" value="Genomic_DNA"/>
</dbReference>
<evidence type="ECO:0000256" key="1">
    <source>
        <dbReference type="ARBA" id="ARBA00023015"/>
    </source>
</evidence>
<evidence type="ECO:0000259" key="4">
    <source>
        <dbReference type="PROSITE" id="PS50090"/>
    </source>
</evidence>
<sequence length="216" mass="24903">MSAIRQDAWSDEDDLILAEVTLRHIREGSTQLSAFEEVGERIGRTAAACGFRWNSFVRKKYEAAIQIAKAQRQKRSQMKKQSTVASISGSATALLDHEQGTVKTDSFTEDSLSIDAVIRFLRGWKATYQEMARQIKGLERELQETQEQLDMYRRENDKLSKQVNEVETDYRVVNDDYKALIQIMDRARKLAFLAEEDEEARARFKMDANGNLERIE</sequence>
<dbReference type="InterPro" id="IPR001005">
    <property type="entry name" value="SANT/Myb"/>
</dbReference>
<dbReference type="Proteomes" id="UP000031967">
    <property type="component" value="Unassembled WGS sequence"/>
</dbReference>